<sequence>MTWMRDAEDKRKQKIENENFALQNCHDFKKQQIPLLISLLREVGRDGWKGYEQTTKKKRFDGDSSARERFVLSVWEDSARLDMWYGYKSKDGIWTMNSAQEYPYVKQGYSYQPHSSSCMVGYPTLSDNYIYDCIVIEMNCGQQDGNDVIRQEPYFVIRFPGGPYAITNPNDDKICTSINEIKEYIAMQWLDRQKIFEISGANPLSDPYK</sequence>
<dbReference type="EMBL" id="CP062983">
    <property type="protein sequence ID" value="QPC83192.1"/>
    <property type="molecule type" value="Genomic_DNA"/>
</dbReference>
<organism evidence="1 2">
    <name type="scientific">Phototrophicus methaneseepsis</name>
    <dbReference type="NCBI Taxonomy" id="2710758"/>
    <lineage>
        <taxon>Bacteria</taxon>
        <taxon>Bacillati</taxon>
        <taxon>Chloroflexota</taxon>
        <taxon>Candidatus Thermofontia</taxon>
        <taxon>Phototrophicales</taxon>
        <taxon>Phototrophicaceae</taxon>
        <taxon>Phototrophicus</taxon>
    </lineage>
</organism>
<accession>A0A7S8EA76</accession>
<evidence type="ECO:0000313" key="1">
    <source>
        <dbReference type="EMBL" id="QPC83192.1"/>
    </source>
</evidence>
<dbReference type="Proteomes" id="UP000594468">
    <property type="component" value="Chromosome"/>
</dbReference>
<reference evidence="1 2" key="1">
    <citation type="submission" date="2020-02" db="EMBL/GenBank/DDBJ databases">
        <authorList>
            <person name="Zheng R.K."/>
            <person name="Sun C.M."/>
        </authorList>
    </citation>
    <scope>NUCLEOTIDE SEQUENCE [LARGE SCALE GENOMIC DNA]</scope>
    <source>
        <strain evidence="2">rifampicinis</strain>
    </source>
</reference>
<evidence type="ECO:0000313" key="2">
    <source>
        <dbReference type="Proteomes" id="UP000594468"/>
    </source>
</evidence>
<dbReference type="AlphaFoldDB" id="A0A7S8EA76"/>
<dbReference type="RefSeq" id="WP_195171259.1">
    <property type="nucleotide sequence ID" value="NZ_CP062983.1"/>
</dbReference>
<protein>
    <submittedName>
        <fullName evidence="1">Uncharacterized protein</fullName>
    </submittedName>
</protein>
<name>A0A7S8EA76_9CHLR</name>
<proteinExistence type="predicted"/>
<keyword evidence="2" id="KW-1185">Reference proteome</keyword>
<dbReference type="KEGG" id="pmet:G4Y79_02110"/>
<gene>
    <name evidence="1" type="ORF">G4Y79_02110</name>
</gene>